<dbReference type="PANTHER" id="PTHR21496:SF23">
    <property type="entry name" value="3-PHENYLPROPIONATE_CINNAMIC ACID DIOXYGENASE FERREDOXIN SUBUNIT"/>
    <property type="match status" value="1"/>
</dbReference>
<dbReference type="GO" id="GO:0046872">
    <property type="term" value="F:metal ion binding"/>
    <property type="evidence" value="ECO:0007669"/>
    <property type="project" value="UniProtKB-KW"/>
</dbReference>
<reference evidence="7" key="1">
    <citation type="submission" date="2016-03" db="EMBL/GenBank/DDBJ databases">
        <title>Complete genome sequence of Solimmundus cernigliae, representing a novel lineage of polycyclic aromatic hydrocarbon degraders within the Gammaproteobacteria.</title>
        <authorList>
            <person name="Singleton D.R."/>
            <person name="Dickey A.N."/>
            <person name="Scholl E.H."/>
            <person name="Wright F.A."/>
            <person name="Aitken M.D."/>
        </authorList>
    </citation>
    <scope>NUCLEOTIDE SEQUENCE [LARGE SCALE GENOMIC DNA]</scope>
    <source>
        <strain evidence="7">TR3.2</strain>
    </source>
</reference>
<feature type="domain" description="Rieske" evidence="5">
    <location>
        <begin position="5"/>
        <end position="101"/>
    </location>
</feature>
<dbReference type="InParanoid" id="A0A1B1YVE4"/>
<protein>
    <submittedName>
        <fullName evidence="6">Non-heme iron oxygenase ferredoxin subunit</fullName>
    </submittedName>
</protein>
<dbReference type="PROSITE" id="PS51296">
    <property type="entry name" value="RIESKE"/>
    <property type="match status" value="1"/>
</dbReference>
<name>A0A1B1YVE4_9GAMM</name>
<gene>
    <name evidence="6" type="ORF">PG2T_11395</name>
</gene>
<evidence type="ECO:0000256" key="2">
    <source>
        <dbReference type="ARBA" id="ARBA00022723"/>
    </source>
</evidence>
<keyword evidence="4" id="KW-0411">Iron-sulfur</keyword>
<organism evidence="6 7">
    <name type="scientific">Immundisolibacter cernigliae</name>
    <dbReference type="NCBI Taxonomy" id="1810504"/>
    <lineage>
        <taxon>Bacteria</taxon>
        <taxon>Pseudomonadati</taxon>
        <taxon>Pseudomonadota</taxon>
        <taxon>Gammaproteobacteria</taxon>
        <taxon>Immundisolibacterales</taxon>
        <taxon>Immundisolibacteraceae</taxon>
        <taxon>Immundisolibacter</taxon>
    </lineage>
</organism>
<dbReference type="EMBL" id="CP014671">
    <property type="protein sequence ID" value="ANX04709.1"/>
    <property type="molecule type" value="Genomic_DNA"/>
</dbReference>
<dbReference type="InterPro" id="IPR017941">
    <property type="entry name" value="Rieske_2Fe-2S"/>
</dbReference>
<dbReference type="Proteomes" id="UP000092952">
    <property type="component" value="Chromosome"/>
</dbReference>
<dbReference type="SUPFAM" id="SSF50022">
    <property type="entry name" value="ISP domain"/>
    <property type="match status" value="1"/>
</dbReference>
<sequence length="106" mass="11512">MSDLIKLCKAQDVAPGQSLQVDAEGLPALAVYNLEGEYYVSNNMCTHGMAWMTDGYVEGDEVECPFHGGRFNIRTGEPTAFPCVVPLQTYPVTVVDGDVCIQRPVA</sequence>
<dbReference type="FunCoup" id="A0A1B1YVE4">
    <property type="interactions" value="81"/>
</dbReference>
<evidence type="ECO:0000256" key="3">
    <source>
        <dbReference type="ARBA" id="ARBA00023004"/>
    </source>
</evidence>
<dbReference type="PANTHER" id="PTHR21496">
    <property type="entry name" value="FERREDOXIN-RELATED"/>
    <property type="match status" value="1"/>
</dbReference>
<dbReference type="InterPro" id="IPR036922">
    <property type="entry name" value="Rieske_2Fe-2S_sf"/>
</dbReference>
<dbReference type="Gene3D" id="2.102.10.10">
    <property type="entry name" value="Rieske [2Fe-2S] iron-sulphur domain"/>
    <property type="match status" value="1"/>
</dbReference>
<evidence type="ECO:0000313" key="7">
    <source>
        <dbReference type="Proteomes" id="UP000092952"/>
    </source>
</evidence>
<dbReference type="CDD" id="cd03528">
    <property type="entry name" value="Rieske_RO_ferredoxin"/>
    <property type="match status" value="1"/>
</dbReference>
<evidence type="ECO:0000313" key="6">
    <source>
        <dbReference type="EMBL" id="ANX04709.1"/>
    </source>
</evidence>
<accession>A0A1B1YVE4</accession>
<keyword evidence="7" id="KW-1185">Reference proteome</keyword>
<dbReference type="KEGG" id="gbi:PG2T_11395"/>
<dbReference type="GO" id="GO:0051537">
    <property type="term" value="F:2 iron, 2 sulfur cluster binding"/>
    <property type="evidence" value="ECO:0007669"/>
    <property type="project" value="UniProtKB-KW"/>
</dbReference>
<keyword evidence="1" id="KW-0001">2Fe-2S</keyword>
<keyword evidence="3" id="KW-0408">Iron</keyword>
<dbReference type="Pfam" id="PF00355">
    <property type="entry name" value="Rieske"/>
    <property type="match status" value="1"/>
</dbReference>
<dbReference type="AlphaFoldDB" id="A0A1B1YVE4"/>
<keyword evidence="2" id="KW-0479">Metal-binding</keyword>
<evidence type="ECO:0000256" key="4">
    <source>
        <dbReference type="ARBA" id="ARBA00023014"/>
    </source>
</evidence>
<dbReference type="STRING" id="1810504.PG2T_11395"/>
<dbReference type="OrthoDB" id="9800167at2"/>
<dbReference type="RefSeq" id="WP_068805489.1">
    <property type="nucleotide sequence ID" value="NZ_CP014671.1"/>
</dbReference>
<evidence type="ECO:0000256" key="1">
    <source>
        <dbReference type="ARBA" id="ARBA00022714"/>
    </source>
</evidence>
<evidence type="ECO:0000259" key="5">
    <source>
        <dbReference type="PROSITE" id="PS51296"/>
    </source>
</evidence>
<proteinExistence type="predicted"/>